<reference evidence="1 2" key="1">
    <citation type="submission" date="2015-07" db="EMBL/GenBank/DDBJ databases">
        <title>The genome of Habropoda laboriosa.</title>
        <authorList>
            <person name="Pan H."/>
            <person name="Kapheim K."/>
        </authorList>
    </citation>
    <scope>NUCLEOTIDE SEQUENCE [LARGE SCALE GENOMIC DNA]</scope>
    <source>
        <strain evidence="1">0110345459</strain>
    </source>
</reference>
<organism evidence="1 2">
    <name type="scientific">Habropoda laboriosa</name>
    <dbReference type="NCBI Taxonomy" id="597456"/>
    <lineage>
        <taxon>Eukaryota</taxon>
        <taxon>Metazoa</taxon>
        <taxon>Ecdysozoa</taxon>
        <taxon>Arthropoda</taxon>
        <taxon>Hexapoda</taxon>
        <taxon>Insecta</taxon>
        <taxon>Pterygota</taxon>
        <taxon>Neoptera</taxon>
        <taxon>Endopterygota</taxon>
        <taxon>Hymenoptera</taxon>
        <taxon>Apocrita</taxon>
        <taxon>Aculeata</taxon>
        <taxon>Apoidea</taxon>
        <taxon>Anthophila</taxon>
        <taxon>Apidae</taxon>
        <taxon>Habropoda</taxon>
    </lineage>
</organism>
<dbReference type="STRING" id="597456.A0A0L7QTI5"/>
<dbReference type="AlphaFoldDB" id="A0A0L7QTI5"/>
<evidence type="ECO:0008006" key="3">
    <source>
        <dbReference type="Google" id="ProtNLM"/>
    </source>
</evidence>
<name>A0A0L7QTI5_9HYME</name>
<dbReference type="SUPFAM" id="SSF47473">
    <property type="entry name" value="EF-hand"/>
    <property type="match status" value="1"/>
</dbReference>
<dbReference type="EMBL" id="KQ414743">
    <property type="protein sequence ID" value="KOC61935.1"/>
    <property type="molecule type" value="Genomic_DNA"/>
</dbReference>
<accession>A0A0L7QTI5</accession>
<proteinExistence type="predicted"/>
<sequence>KGYLVLDDFLSASMSVDLKVESSLWQTVFKGLDRYRRGYIAFDEFLHVLPAV</sequence>
<protein>
    <recommendedName>
        <fullName evidence="3">EF-hand domain-containing protein</fullName>
    </recommendedName>
</protein>
<evidence type="ECO:0000313" key="1">
    <source>
        <dbReference type="EMBL" id="KOC61935.1"/>
    </source>
</evidence>
<dbReference type="InterPro" id="IPR011992">
    <property type="entry name" value="EF-hand-dom_pair"/>
</dbReference>
<dbReference type="Proteomes" id="UP000053825">
    <property type="component" value="Unassembled WGS sequence"/>
</dbReference>
<dbReference type="OrthoDB" id="26525at2759"/>
<gene>
    <name evidence="1" type="ORF">WH47_06062</name>
</gene>
<feature type="non-terminal residue" evidence="1">
    <location>
        <position position="1"/>
    </location>
</feature>
<keyword evidence="2" id="KW-1185">Reference proteome</keyword>
<evidence type="ECO:0000313" key="2">
    <source>
        <dbReference type="Proteomes" id="UP000053825"/>
    </source>
</evidence>